<protein>
    <submittedName>
        <fullName evidence="2">Uncharacterized protein</fullName>
    </submittedName>
</protein>
<evidence type="ECO:0000313" key="2">
    <source>
        <dbReference type="EMBL" id="KAJ7327422.1"/>
    </source>
</evidence>
<keyword evidence="3" id="KW-1185">Reference proteome</keyword>
<dbReference type="AlphaFoldDB" id="A0AAD6ZKD9"/>
<dbReference type="EMBL" id="JARIHO010000041">
    <property type="protein sequence ID" value="KAJ7327422.1"/>
    <property type="molecule type" value="Genomic_DNA"/>
</dbReference>
<comment type="caution">
    <text evidence="2">The sequence shown here is derived from an EMBL/GenBank/DDBJ whole genome shotgun (WGS) entry which is preliminary data.</text>
</comment>
<organism evidence="2 3">
    <name type="scientific">Mycena albidolilacea</name>
    <dbReference type="NCBI Taxonomy" id="1033008"/>
    <lineage>
        <taxon>Eukaryota</taxon>
        <taxon>Fungi</taxon>
        <taxon>Dikarya</taxon>
        <taxon>Basidiomycota</taxon>
        <taxon>Agaricomycotina</taxon>
        <taxon>Agaricomycetes</taxon>
        <taxon>Agaricomycetidae</taxon>
        <taxon>Agaricales</taxon>
        <taxon>Marasmiineae</taxon>
        <taxon>Mycenaceae</taxon>
        <taxon>Mycena</taxon>
    </lineage>
</organism>
<feature type="compositionally biased region" description="Basic residues" evidence="1">
    <location>
        <begin position="181"/>
        <end position="192"/>
    </location>
</feature>
<name>A0AAD6ZKD9_9AGAR</name>
<accession>A0AAD6ZKD9</accession>
<feature type="region of interest" description="Disordered" evidence="1">
    <location>
        <begin position="163"/>
        <end position="238"/>
    </location>
</feature>
<sequence>MDPSDLHTCLAFALWRHLSRSLYIFDRHPFQPAGQDRYIADRTRALLSWTAVPSLRRLTLHLDLPIPLDPPRVESALLSPASALASPRWLRRDNLRFPRVPRRIPPSVGFPLSPPSSAWTLVLEVKRLTDDYDAPDARPALILAAAPSVRGLTLYLDPRTALDTPGAANGTQSASAPRPAPPRRLRRVHRRPTPSVLFILRLTRPRRPASPPRLPRTRRRPSPPPSHSSPRPSCQLPTVPATLRLRLGGLSNSGPLGAYMPGPTRRHTLTLGVAYD</sequence>
<evidence type="ECO:0000256" key="1">
    <source>
        <dbReference type="SAM" id="MobiDB-lite"/>
    </source>
</evidence>
<gene>
    <name evidence="2" type="ORF">DFH08DRAFT_331887</name>
</gene>
<proteinExistence type="predicted"/>
<evidence type="ECO:0000313" key="3">
    <source>
        <dbReference type="Proteomes" id="UP001218218"/>
    </source>
</evidence>
<reference evidence="2" key="1">
    <citation type="submission" date="2023-03" db="EMBL/GenBank/DDBJ databases">
        <title>Massive genome expansion in bonnet fungi (Mycena s.s.) driven by repeated elements and novel gene families across ecological guilds.</title>
        <authorList>
            <consortium name="Lawrence Berkeley National Laboratory"/>
            <person name="Harder C.B."/>
            <person name="Miyauchi S."/>
            <person name="Viragh M."/>
            <person name="Kuo A."/>
            <person name="Thoen E."/>
            <person name="Andreopoulos B."/>
            <person name="Lu D."/>
            <person name="Skrede I."/>
            <person name="Drula E."/>
            <person name="Henrissat B."/>
            <person name="Morin E."/>
            <person name="Kohler A."/>
            <person name="Barry K."/>
            <person name="LaButti K."/>
            <person name="Morin E."/>
            <person name="Salamov A."/>
            <person name="Lipzen A."/>
            <person name="Mereny Z."/>
            <person name="Hegedus B."/>
            <person name="Baldrian P."/>
            <person name="Stursova M."/>
            <person name="Weitz H."/>
            <person name="Taylor A."/>
            <person name="Grigoriev I.V."/>
            <person name="Nagy L.G."/>
            <person name="Martin F."/>
            <person name="Kauserud H."/>
        </authorList>
    </citation>
    <scope>NUCLEOTIDE SEQUENCE</scope>
    <source>
        <strain evidence="2">CBHHK002</strain>
    </source>
</reference>
<dbReference type="Proteomes" id="UP001218218">
    <property type="component" value="Unassembled WGS sequence"/>
</dbReference>